<dbReference type="EMBL" id="GBXM01066487">
    <property type="protein sequence ID" value="JAH42090.1"/>
    <property type="molecule type" value="Transcribed_RNA"/>
</dbReference>
<proteinExistence type="predicted"/>
<accession>A0A0E9SN35</accession>
<reference evidence="1" key="1">
    <citation type="submission" date="2014-11" db="EMBL/GenBank/DDBJ databases">
        <authorList>
            <person name="Amaro Gonzalez C."/>
        </authorList>
    </citation>
    <scope>NUCLEOTIDE SEQUENCE</scope>
</reference>
<name>A0A0E9SN35_ANGAN</name>
<dbReference type="AlphaFoldDB" id="A0A0E9SN35"/>
<organism evidence="1">
    <name type="scientific">Anguilla anguilla</name>
    <name type="common">European freshwater eel</name>
    <name type="synonym">Muraena anguilla</name>
    <dbReference type="NCBI Taxonomy" id="7936"/>
    <lineage>
        <taxon>Eukaryota</taxon>
        <taxon>Metazoa</taxon>
        <taxon>Chordata</taxon>
        <taxon>Craniata</taxon>
        <taxon>Vertebrata</taxon>
        <taxon>Euteleostomi</taxon>
        <taxon>Actinopterygii</taxon>
        <taxon>Neopterygii</taxon>
        <taxon>Teleostei</taxon>
        <taxon>Anguilliformes</taxon>
        <taxon>Anguillidae</taxon>
        <taxon>Anguilla</taxon>
    </lineage>
</organism>
<protein>
    <submittedName>
        <fullName evidence="1">Uncharacterized protein</fullName>
    </submittedName>
</protein>
<evidence type="ECO:0000313" key="1">
    <source>
        <dbReference type="EMBL" id="JAH42090.1"/>
    </source>
</evidence>
<reference evidence="1" key="2">
    <citation type="journal article" date="2015" name="Fish Shellfish Immunol.">
        <title>Early steps in the European eel (Anguilla anguilla)-Vibrio vulnificus interaction in the gills: Role of the RtxA13 toxin.</title>
        <authorList>
            <person name="Callol A."/>
            <person name="Pajuelo D."/>
            <person name="Ebbesson L."/>
            <person name="Teles M."/>
            <person name="MacKenzie S."/>
            <person name="Amaro C."/>
        </authorList>
    </citation>
    <scope>NUCLEOTIDE SEQUENCE</scope>
</reference>
<sequence length="88" mass="9795">MRVFLQTSMPTSYYSVIFFLVTEAPTKSTPTTTSEISCKIMVAKIIVNCACPAYFAQPRACWNVNCSINHTCVKVPAFNILCISHLVK</sequence>